<evidence type="ECO:0000313" key="2">
    <source>
        <dbReference type="EMBL" id="CAE7037525.1"/>
    </source>
</evidence>
<evidence type="ECO:0000313" key="3">
    <source>
        <dbReference type="Proteomes" id="UP000604046"/>
    </source>
</evidence>
<feature type="transmembrane region" description="Helical" evidence="1">
    <location>
        <begin position="141"/>
        <end position="161"/>
    </location>
</feature>
<feature type="transmembrane region" description="Helical" evidence="1">
    <location>
        <begin position="34"/>
        <end position="52"/>
    </location>
</feature>
<dbReference type="OrthoDB" id="443157at2759"/>
<keyword evidence="3" id="KW-1185">Reference proteome</keyword>
<reference evidence="2" key="1">
    <citation type="submission" date="2021-02" db="EMBL/GenBank/DDBJ databases">
        <authorList>
            <person name="Dougan E. K."/>
            <person name="Rhodes N."/>
            <person name="Thang M."/>
            <person name="Chan C."/>
        </authorList>
    </citation>
    <scope>NUCLEOTIDE SEQUENCE</scope>
</reference>
<dbReference type="EMBL" id="CAJNDS010000278">
    <property type="protein sequence ID" value="CAE7037525.1"/>
    <property type="molecule type" value="Genomic_DNA"/>
</dbReference>
<keyword evidence="1" id="KW-0812">Transmembrane</keyword>
<dbReference type="AlphaFoldDB" id="A0A812ILP3"/>
<comment type="caution">
    <text evidence="2">The sequence shown here is derived from an EMBL/GenBank/DDBJ whole genome shotgun (WGS) entry which is preliminary data.</text>
</comment>
<organism evidence="2 3">
    <name type="scientific">Symbiodinium natans</name>
    <dbReference type="NCBI Taxonomy" id="878477"/>
    <lineage>
        <taxon>Eukaryota</taxon>
        <taxon>Sar</taxon>
        <taxon>Alveolata</taxon>
        <taxon>Dinophyceae</taxon>
        <taxon>Suessiales</taxon>
        <taxon>Symbiodiniaceae</taxon>
        <taxon>Symbiodinium</taxon>
    </lineage>
</organism>
<feature type="transmembrane region" description="Helical" evidence="1">
    <location>
        <begin position="94"/>
        <end position="120"/>
    </location>
</feature>
<evidence type="ECO:0000256" key="1">
    <source>
        <dbReference type="SAM" id="Phobius"/>
    </source>
</evidence>
<name>A0A812ILP3_9DINO</name>
<protein>
    <submittedName>
        <fullName evidence="2">RPS6 protein</fullName>
    </submittedName>
</protein>
<proteinExistence type="predicted"/>
<gene>
    <name evidence="2" type="primary">RPS6</name>
    <name evidence="2" type="ORF">SNAT2548_LOCUS4496</name>
</gene>
<keyword evidence="1" id="KW-1133">Transmembrane helix</keyword>
<feature type="transmembrane region" description="Helical" evidence="1">
    <location>
        <begin position="271"/>
        <end position="288"/>
    </location>
</feature>
<feature type="transmembrane region" description="Helical" evidence="1">
    <location>
        <begin position="64"/>
        <end position="88"/>
    </location>
</feature>
<accession>A0A812ILP3</accession>
<keyword evidence="1" id="KW-0472">Membrane</keyword>
<dbReference type="Proteomes" id="UP000604046">
    <property type="component" value="Unassembled WGS sequence"/>
</dbReference>
<feature type="transmembrane region" description="Helical" evidence="1">
    <location>
        <begin position="190"/>
        <end position="215"/>
    </location>
</feature>
<sequence>MLPFAFATSILAAVAIVYVGLLRAQVQQNRHQLVAAVGVTQLLTLAQMLAVLRRFGIAWGEPFASLLAFLDIFSFDFEMLSFSCVTTMGPVVSFAVRVLMIPGILLSTAVVSLVHAALLAGPCRYTSKLSLGIHFRHLLKTAGALFMVLFIILFSMFLAPFQCRLHPNGRYTVQTYGSVHCDDEQHYQMFVLGILSCSPGSLPLLYLTFCTWLVVMELPRRLARSDTGFLQDCSFLIIRFRTGAEISSVAFLIRNVLVVLSPLPVAVSSKLLMMSLVLLSNLVLVAYFQPWS</sequence>